<feature type="transmembrane region" description="Helical" evidence="1">
    <location>
        <begin position="320"/>
        <end position="338"/>
    </location>
</feature>
<proteinExistence type="predicted"/>
<dbReference type="KEGG" id="tva:4764327"/>
<dbReference type="SUPFAM" id="SSF103473">
    <property type="entry name" value="MFS general substrate transporter"/>
    <property type="match status" value="1"/>
</dbReference>
<feature type="transmembrane region" description="Helical" evidence="1">
    <location>
        <begin position="197"/>
        <end position="216"/>
    </location>
</feature>
<organism evidence="2 3">
    <name type="scientific">Trichomonas vaginalis (strain ATCC PRA-98 / G3)</name>
    <dbReference type="NCBI Taxonomy" id="412133"/>
    <lineage>
        <taxon>Eukaryota</taxon>
        <taxon>Metamonada</taxon>
        <taxon>Parabasalia</taxon>
        <taxon>Trichomonadida</taxon>
        <taxon>Trichomonadidae</taxon>
        <taxon>Trichomonas</taxon>
    </lineage>
</organism>
<dbReference type="InterPro" id="IPR036259">
    <property type="entry name" value="MFS_trans_sf"/>
</dbReference>
<dbReference type="EMBL" id="DS113423">
    <property type="protein sequence ID" value="EAY06451.1"/>
    <property type="molecule type" value="Genomic_DNA"/>
</dbReference>
<keyword evidence="1" id="KW-1133">Transmembrane helix</keyword>
<gene>
    <name evidence="2" type="ORF">TVAG_149370</name>
</gene>
<feature type="transmembrane region" description="Helical" evidence="1">
    <location>
        <begin position="228"/>
        <end position="247"/>
    </location>
</feature>
<keyword evidence="1" id="KW-0812">Transmembrane</keyword>
<evidence type="ECO:0000256" key="1">
    <source>
        <dbReference type="SAM" id="Phobius"/>
    </source>
</evidence>
<dbReference type="RefSeq" id="XP_001318674.1">
    <property type="nucleotide sequence ID" value="XM_001318639.1"/>
</dbReference>
<reference evidence="2" key="1">
    <citation type="submission" date="2006-10" db="EMBL/GenBank/DDBJ databases">
        <authorList>
            <person name="Amadeo P."/>
            <person name="Zhao Q."/>
            <person name="Wortman J."/>
            <person name="Fraser-Liggett C."/>
            <person name="Carlton J."/>
        </authorList>
    </citation>
    <scope>NUCLEOTIDE SEQUENCE</scope>
    <source>
        <strain evidence="2">G3</strain>
    </source>
</reference>
<dbReference type="Proteomes" id="UP000001542">
    <property type="component" value="Unassembled WGS sequence"/>
</dbReference>
<feature type="transmembrane region" description="Helical" evidence="1">
    <location>
        <begin position="77"/>
        <end position="94"/>
    </location>
</feature>
<protein>
    <submittedName>
        <fullName evidence="2">Uncharacterized protein</fullName>
    </submittedName>
</protein>
<dbReference type="Gene3D" id="1.20.1250.20">
    <property type="entry name" value="MFS general substrate transporter like domains"/>
    <property type="match status" value="1"/>
</dbReference>
<feature type="transmembrane region" description="Helical" evidence="1">
    <location>
        <begin position="46"/>
        <end position="65"/>
    </location>
</feature>
<evidence type="ECO:0000313" key="3">
    <source>
        <dbReference type="Proteomes" id="UP000001542"/>
    </source>
</evidence>
<feature type="transmembrane region" description="Helical" evidence="1">
    <location>
        <begin position="101"/>
        <end position="121"/>
    </location>
</feature>
<feature type="transmembrane region" description="Helical" evidence="1">
    <location>
        <begin position="6"/>
        <end position="25"/>
    </location>
</feature>
<evidence type="ECO:0000313" key="2">
    <source>
        <dbReference type="EMBL" id="EAY06451.1"/>
    </source>
</evidence>
<dbReference type="AlphaFoldDB" id="A2ELK4"/>
<dbReference type="VEuPathDB" id="TrichDB:TVAG_149370"/>
<name>A2ELK4_TRIV3</name>
<reference evidence="2" key="2">
    <citation type="journal article" date="2007" name="Science">
        <title>Draft genome sequence of the sexually transmitted pathogen Trichomonas vaginalis.</title>
        <authorList>
            <person name="Carlton J.M."/>
            <person name="Hirt R.P."/>
            <person name="Silva J.C."/>
            <person name="Delcher A.L."/>
            <person name="Schatz M."/>
            <person name="Zhao Q."/>
            <person name="Wortman J.R."/>
            <person name="Bidwell S.L."/>
            <person name="Alsmark U.C.M."/>
            <person name="Besteiro S."/>
            <person name="Sicheritz-Ponten T."/>
            <person name="Noel C.J."/>
            <person name="Dacks J.B."/>
            <person name="Foster P.G."/>
            <person name="Simillion C."/>
            <person name="Van de Peer Y."/>
            <person name="Miranda-Saavedra D."/>
            <person name="Barton G.J."/>
            <person name="Westrop G.D."/>
            <person name="Mueller S."/>
            <person name="Dessi D."/>
            <person name="Fiori P.L."/>
            <person name="Ren Q."/>
            <person name="Paulsen I."/>
            <person name="Zhang H."/>
            <person name="Bastida-Corcuera F.D."/>
            <person name="Simoes-Barbosa A."/>
            <person name="Brown M.T."/>
            <person name="Hayes R.D."/>
            <person name="Mukherjee M."/>
            <person name="Okumura C.Y."/>
            <person name="Schneider R."/>
            <person name="Smith A.J."/>
            <person name="Vanacova S."/>
            <person name="Villalvazo M."/>
            <person name="Haas B.J."/>
            <person name="Pertea M."/>
            <person name="Feldblyum T.V."/>
            <person name="Utterback T.R."/>
            <person name="Shu C.L."/>
            <person name="Osoegawa K."/>
            <person name="de Jong P.J."/>
            <person name="Hrdy I."/>
            <person name="Horvathova L."/>
            <person name="Zubacova Z."/>
            <person name="Dolezal P."/>
            <person name="Malik S.B."/>
            <person name="Logsdon J.M. Jr."/>
            <person name="Henze K."/>
            <person name="Gupta A."/>
            <person name="Wang C.C."/>
            <person name="Dunne R.L."/>
            <person name="Upcroft J.A."/>
            <person name="Upcroft P."/>
            <person name="White O."/>
            <person name="Salzberg S.L."/>
            <person name="Tang P."/>
            <person name="Chiu C.-H."/>
            <person name="Lee Y.-S."/>
            <person name="Embley T.M."/>
            <person name="Coombs G.H."/>
            <person name="Mottram J.C."/>
            <person name="Tachezy J."/>
            <person name="Fraser-Liggett C.M."/>
            <person name="Johnson P.J."/>
        </authorList>
    </citation>
    <scope>NUCLEOTIDE SEQUENCE [LARGE SCALE GENOMIC DNA]</scope>
    <source>
        <strain evidence="2">G3</strain>
    </source>
</reference>
<accession>A2ELK4</accession>
<dbReference type="InParanoid" id="A2ELK4"/>
<feature type="transmembrane region" description="Helical" evidence="1">
    <location>
        <begin position="293"/>
        <end position="314"/>
    </location>
</feature>
<sequence length="405" mass="45127">MSSLNTVVFATFIVGTVFTLLFKVARIISMPKGKGPDQWKAIVRYCFLYYALNVGIMITEPYIFQRMLDSNLTPEEMTSIFAAPLIIKAIVKFIPLRVIKMTGVAPLLIGAGALASIATLLRTKKHFDTLCVAQVAIAMAREAFSYAMSDWKLGEGSHEKTSDAFFNAVVSAVHVLMTTVLAFVSKYLKTYYEDKQIFFIGTIICLVIIPSSLITIKKKPYPFRHQQSKPGVSGVAIILFFTILETYFTPRIQQYITRSECVIPLEYLFAITLIMTYLAETVVSFFDINNKAVYILIGSMLLLTIISLVIHISFDSKPLVFILLMVGTILTKIGRLALDHIGNTPIENTVIAVAFTYLSYKLFSFDVKTNVKICIGSALLTLISSIAHLYKGNDPAVDELQQNLL</sequence>
<keyword evidence="3" id="KW-1185">Reference proteome</keyword>
<keyword evidence="1" id="KW-0472">Membrane</keyword>
<dbReference type="VEuPathDB" id="TrichDB:TVAGG3_0163280"/>
<feature type="transmembrane region" description="Helical" evidence="1">
    <location>
        <begin position="164"/>
        <end position="185"/>
    </location>
</feature>
<feature type="transmembrane region" description="Helical" evidence="1">
    <location>
        <begin position="267"/>
        <end position="286"/>
    </location>
</feature>